<gene>
    <name evidence="1" type="ORF">SAMN05444142_10833</name>
</gene>
<sequence>MPNVKFYIDSRNCPATRETLSGMLPDLRSLLCDSLRVTQAACQFAVIEVAGLEDQAQINTELSLLPSPERTPEMLSGLARRLRDEISRATGLGVVVRVSALDPRTYVTLK</sequence>
<dbReference type="RefSeq" id="WP_149789124.1">
    <property type="nucleotide sequence ID" value="NZ_FNIO01000007.1"/>
</dbReference>
<evidence type="ECO:0000313" key="2">
    <source>
        <dbReference type="Proteomes" id="UP000324252"/>
    </source>
</evidence>
<evidence type="ECO:0008006" key="3">
    <source>
        <dbReference type="Google" id="ProtNLM"/>
    </source>
</evidence>
<evidence type="ECO:0000313" key="1">
    <source>
        <dbReference type="EMBL" id="SHK70428.1"/>
    </source>
</evidence>
<dbReference type="AlphaFoldDB" id="A0A1H0L7H1"/>
<organism evidence="1 2">
    <name type="scientific">Lutimaribacter pacificus</name>
    <dbReference type="NCBI Taxonomy" id="391948"/>
    <lineage>
        <taxon>Bacteria</taxon>
        <taxon>Pseudomonadati</taxon>
        <taxon>Pseudomonadota</taxon>
        <taxon>Alphaproteobacteria</taxon>
        <taxon>Rhodobacterales</taxon>
        <taxon>Roseobacteraceae</taxon>
        <taxon>Lutimaribacter</taxon>
    </lineage>
</organism>
<dbReference type="EMBL" id="FQZZ01000008">
    <property type="protein sequence ID" value="SHK70428.1"/>
    <property type="molecule type" value="Genomic_DNA"/>
</dbReference>
<dbReference type="OrthoDB" id="7774694at2"/>
<keyword evidence="2" id="KW-1185">Reference proteome</keyword>
<dbReference type="Proteomes" id="UP000324252">
    <property type="component" value="Unassembled WGS sequence"/>
</dbReference>
<name>A0A1H0L7H1_9RHOB</name>
<accession>A0A1H0L7H1</accession>
<reference evidence="1 2" key="1">
    <citation type="submission" date="2016-11" db="EMBL/GenBank/DDBJ databases">
        <authorList>
            <person name="Varghese N."/>
            <person name="Submissions S."/>
        </authorList>
    </citation>
    <scope>NUCLEOTIDE SEQUENCE [LARGE SCALE GENOMIC DNA]</scope>
    <source>
        <strain evidence="1 2">DSM 29620</strain>
    </source>
</reference>
<proteinExistence type="predicted"/>
<protein>
    <recommendedName>
        <fullName evidence="3">5-carboxymethyl-2-hydroxymuconate isomerase</fullName>
    </recommendedName>
</protein>